<accession>A0A846MVI3</accession>
<feature type="transmembrane region" description="Helical" evidence="1">
    <location>
        <begin position="72"/>
        <end position="93"/>
    </location>
</feature>
<keyword evidence="1" id="KW-1133">Transmembrane helix</keyword>
<evidence type="ECO:0008006" key="4">
    <source>
        <dbReference type="Google" id="ProtNLM"/>
    </source>
</evidence>
<organism evidence="2 3">
    <name type="scientific">Rhizomicrobium palustre</name>
    <dbReference type="NCBI Taxonomy" id="189966"/>
    <lineage>
        <taxon>Bacteria</taxon>
        <taxon>Pseudomonadati</taxon>
        <taxon>Pseudomonadota</taxon>
        <taxon>Alphaproteobacteria</taxon>
        <taxon>Micropepsales</taxon>
        <taxon>Micropepsaceae</taxon>
        <taxon>Rhizomicrobium</taxon>
    </lineage>
</organism>
<keyword evidence="1" id="KW-0472">Membrane</keyword>
<evidence type="ECO:0000256" key="1">
    <source>
        <dbReference type="SAM" id="Phobius"/>
    </source>
</evidence>
<gene>
    <name evidence="2" type="ORF">FHS83_000876</name>
</gene>
<sequence length="136" mass="13982">MGIVGILAGLGLFFVLLWNFAIYALPAAIGISAGWWSLNHGAGIGCIAVGMVAGVAVFVAGRAALMSHNLILRWLVIALFVIPATWAGYGIVMELTGTGVIPSPIWRHVFAIAGAIVVAGTAAARLMGPVDRSQSA</sequence>
<feature type="transmembrane region" description="Helical" evidence="1">
    <location>
        <begin position="42"/>
        <end position="60"/>
    </location>
</feature>
<dbReference type="AlphaFoldDB" id="A0A846MVI3"/>
<evidence type="ECO:0000313" key="2">
    <source>
        <dbReference type="EMBL" id="NIK87558.1"/>
    </source>
</evidence>
<dbReference type="Proteomes" id="UP000570514">
    <property type="component" value="Unassembled WGS sequence"/>
</dbReference>
<comment type="caution">
    <text evidence="2">The sequence shown here is derived from an EMBL/GenBank/DDBJ whole genome shotgun (WGS) entry which is preliminary data.</text>
</comment>
<proteinExistence type="predicted"/>
<evidence type="ECO:0000313" key="3">
    <source>
        <dbReference type="Proteomes" id="UP000570514"/>
    </source>
</evidence>
<keyword evidence="1" id="KW-0812">Transmembrane</keyword>
<keyword evidence="3" id="KW-1185">Reference proteome</keyword>
<dbReference type="EMBL" id="JAASRM010000001">
    <property type="protein sequence ID" value="NIK87558.1"/>
    <property type="molecule type" value="Genomic_DNA"/>
</dbReference>
<feature type="transmembrane region" description="Helical" evidence="1">
    <location>
        <begin position="12"/>
        <end position="36"/>
    </location>
</feature>
<protein>
    <recommendedName>
        <fullName evidence="4">DUF4175 domain-containing protein</fullName>
    </recommendedName>
</protein>
<dbReference type="RefSeq" id="WP_167081289.1">
    <property type="nucleotide sequence ID" value="NZ_BAAADC010000001.1"/>
</dbReference>
<reference evidence="2 3" key="1">
    <citation type="submission" date="2020-03" db="EMBL/GenBank/DDBJ databases">
        <title>Genomic Encyclopedia of Type Strains, Phase IV (KMG-IV): sequencing the most valuable type-strain genomes for metagenomic binning, comparative biology and taxonomic classification.</title>
        <authorList>
            <person name="Goeker M."/>
        </authorList>
    </citation>
    <scope>NUCLEOTIDE SEQUENCE [LARGE SCALE GENOMIC DNA]</scope>
    <source>
        <strain evidence="2 3">DSM 19867</strain>
    </source>
</reference>
<feature type="transmembrane region" description="Helical" evidence="1">
    <location>
        <begin position="105"/>
        <end position="127"/>
    </location>
</feature>
<name>A0A846MVI3_9PROT</name>